<comment type="caution">
    <text evidence="2">The sequence shown here is derived from an EMBL/GenBank/DDBJ whole genome shotgun (WGS) entry which is preliminary data.</text>
</comment>
<sequence length="171" mass="19385">MDLKNDEGTEKRTSTTGDSILTPDTSTVMGEDPNYSRRSEPPWPGNTYKIFEKGRNRAITLTKDGGLCLQNPDKHPDVNDRWQCVDSNNYIGFYNPKARVYMGHDGNDGIRASAVVLKGWEQMTPRHHPDGGYQLLMPYWSTTMMMVTAEEDGGKVMRTRHGTTLWQFVPV</sequence>
<evidence type="ECO:0000256" key="1">
    <source>
        <dbReference type="SAM" id="MobiDB-lite"/>
    </source>
</evidence>
<feature type="compositionally biased region" description="Polar residues" evidence="1">
    <location>
        <begin position="14"/>
        <end position="28"/>
    </location>
</feature>
<dbReference type="OrthoDB" id="5289641at2759"/>
<evidence type="ECO:0000313" key="2">
    <source>
        <dbReference type="EMBL" id="RSL56220.1"/>
    </source>
</evidence>
<dbReference type="PANTHER" id="PTHR39697">
    <property type="entry name" value="RICIN B LECTIN DOMAIN-CONTAINING PROTEIN-RELATED"/>
    <property type="match status" value="1"/>
</dbReference>
<dbReference type="EMBL" id="NKCI01000094">
    <property type="protein sequence ID" value="RSL56220.1"/>
    <property type="molecule type" value="Genomic_DNA"/>
</dbReference>
<evidence type="ECO:0008006" key="4">
    <source>
        <dbReference type="Google" id="ProtNLM"/>
    </source>
</evidence>
<dbReference type="PANTHER" id="PTHR39697:SF1">
    <property type="entry name" value="RICIN B LECTIN DOMAIN-CONTAINING PROTEIN"/>
    <property type="match status" value="1"/>
</dbReference>
<keyword evidence="3" id="KW-1185">Reference proteome</keyword>
<protein>
    <recommendedName>
        <fullName evidence="4">Ricin B lectin domain-containing protein</fullName>
    </recommendedName>
</protein>
<gene>
    <name evidence="2" type="ORF">CEP54_008974</name>
</gene>
<dbReference type="Proteomes" id="UP000288168">
    <property type="component" value="Unassembled WGS sequence"/>
</dbReference>
<proteinExistence type="predicted"/>
<name>A0A428PT82_9HYPO</name>
<feature type="compositionally biased region" description="Basic and acidic residues" evidence="1">
    <location>
        <begin position="1"/>
        <end position="13"/>
    </location>
</feature>
<dbReference type="AlphaFoldDB" id="A0A428PT82"/>
<reference evidence="2 3" key="1">
    <citation type="submission" date="2017-06" db="EMBL/GenBank/DDBJ databases">
        <title>Comparative genomic analysis of Ambrosia Fusariam Clade fungi.</title>
        <authorList>
            <person name="Stajich J.E."/>
            <person name="Carrillo J."/>
            <person name="Kijimoto T."/>
            <person name="Eskalen A."/>
            <person name="O'Donnell K."/>
            <person name="Kasson M."/>
        </authorList>
    </citation>
    <scope>NUCLEOTIDE SEQUENCE [LARGE SCALE GENOMIC DNA]</scope>
    <source>
        <strain evidence="2 3">NRRL62584</strain>
    </source>
</reference>
<feature type="region of interest" description="Disordered" evidence="1">
    <location>
        <begin position="1"/>
        <end position="45"/>
    </location>
</feature>
<accession>A0A428PT82</accession>
<organism evidence="2 3">
    <name type="scientific">Fusarium duplospermum</name>
    <dbReference type="NCBI Taxonomy" id="1325734"/>
    <lineage>
        <taxon>Eukaryota</taxon>
        <taxon>Fungi</taxon>
        <taxon>Dikarya</taxon>
        <taxon>Ascomycota</taxon>
        <taxon>Pezizomycotina</taxon>
        <taxon>Sordariomycetes</taxon>
        <taxon>Hypocreomycetidae</taxon>
        <taxon>Hypocreales</taxon>
        <taxon>Nectriaceae</taxon>
        <taxon>Fusarium</taxon>
        <taxon>Fusarium solani species complex</taxon>
    </lineage>
</organism>
<evidence type="ECO:0000313" key="3">
    <source>
        <dbReference type="Proteomes" id="UP000288168"/>
    </source>
</evidence>